<keyword evidence="2" id="KW-0732">Signal</keyword>
<evidence type="ECO:0000313" key="3">
    <source>
        <dbReference type="EMBL" id="PZG18693.1"/>
    </source>
</evidence>
<protein>
    <submittedName>
        <fullName evidence="3">Uncharacterized protein</fullName>
    </submittedName>
</protein>
<dbReference type="Proteomes" id="UP000248924">
    <property type="component" value="Unassembled WGS sequence"/>
</dbReference>
<evidence type="ECO:0000256" key="1">
    <source>
        <dbReference type="SAM" id="MobiDB-lite"/>
    </source>
</evidence>
<keyword evidence="4" id="KW-1185">Reference proteome</keyword>
<evidence type="ECO:0000313" key="4">
    <source>
        <dbReference type="Proteomes" id="UP000248924"/>
    </source>
</evidence>
<gene>
    <name evidence="3" type="ORF">C1I95_13030</name>
</gene>
<feature type="chain" id="PRO_5016142260" evidence="2">
    <location>
        <begin position="20"/>
        <end position="204"/>
    </location>
</feature>
<feature type="compositionally biased region" description="Low complexity" evidence="1">
    <location>
        <begin position="29"/>
        <end position="42"/>
    </location>
</feature>
<dbReference type="AlphaFoldDB" id="A0A2W2E812"/>
<dbReference type="PROSITE" id="PS51257">
    <property type="entry name" value="PROKAR_LIPOPROTEIN"/>
    <property type="match status" value="1"/>
</dbReference>
<name>A0A2W2E812_9ACTN</name>
<accession>A0A2W2E812</accession>
<dbReference type="EMBL" id="POTY01000067">
    <property type="protein sequence ID" value="PZG18693.1"/>
    <property type="molecule type" value="Genomic_DNA"/>
</dbReference>
<sequence length="204" mass="21169">MVRLARMLVMVVLASTVAACDGGAPPAPRASTPAATMSPSAAAGEFPVPPLRLPTVAPGAPCPVTEPHRWSNPDQAGRVLGPGPLYPVADYFPDGALRLRDEDRQPDGTYVKKVRWIGSGYTGPVLVRAGRIDGPGTATAQFSYTGESRDDGHHAVLTDPASDLPGTTTVGGPGCYAYQVDGTSFSLNIVFQAIPEATATPSTR</sequence>
<proteinExistence type="predicted"/>
<organism evidence="3 4">
    <name type="scientific">Micromonospora craterilacus</name>
    <dbReference type="NCBI Taxonomy" id="1655439"/>
    <lineage>
        <taxon>Bacteria</taxon>
        <taxon>Bacillati</taxon>
        <taxon>Actinomycetota</taxon>
        <taxon>Actinomycetes</taxon>
        <taxon>Micromonosporales</taxon>
        <taxon>Micromonosporaceae</taxon>
        <taxon>Micromonospora</taxon>
    </lineage>
</organism>
<comment type="caution">
    <text evidence="3">The sequence shown here is derived from an EMBL/GenBank/DDBJ whole genome shotgun (WGS) entry which is preliminary data.</text>
</comment>
<dbReference type="OrthoDB" id="3295342at2"/>
<feature type="region of interest" description="Disordered" evidence="1">
    <location>
        <begin position="22"/>
        <end position="42"/>
    </location>
</feature>
<feature type="signal peptide" evidence="2">
    <location>
        <begin position="1"/>
        <end position="19"/>
    </location>
</feature>
<evidence type="ECO:0000256" key="2">
    <source>
        <dbReference type="SAM" id="SignalP"/>
    </source>
</evidence>
<reference evidence="3 4" key="1">
    <citation type="submission" date="2018-01" db="EMBL/GenBank/DDBJ databases">
        <title>Draft genome sequence of Jishengella sp. NA12.</title>
        <authorList>
            <person name="Sahin N."/>
            <person name="Ay H."/>
            <person name="Saygin H."/>
        </authorList>
    </citation>
    <scope>NUCLEOTIDE SEQUENCE [LARGE SCALE GENOMIC DNA]</scope>
    <source>
        <strain evidence="3 4">NA12</strain>
    </source>
</reference>
<dbReference type="RefSeq" id="WP_111214077.1">
    <property type="nucleotide sequence ID" value="NZ_POTY01000067.1"/>
</dbReference>